<evidence type="ECO:0000259" key="4">
    <source>
        <dbReference type="PROSITE" id="PS50110"/>
    </source>
</evidence>
<dbReference type="InterPro" id="IPR008327">
    <property type="entry name" value="Sig_transdc_resp-reg_antiterm"/>
</dbReference>
<dbReference type="Pfam" id="PF03861">
    <property type="entry name" value="ANTAR"/>
    <property type="match status" value="1"/>
</dbReference>
<protein>
    <submittedName>
        <fullName evidence="5">Response regulator</fullName>
    </submittedName>
</protein>
<proteinExistence type="predicted"/>
<dbReference type="Pfam" id="PF00072">
    <property type="entry name" value="Response_reg"/>
    <property type="match status" value="1"/>
</dbReference>
<reference evidence="5 6" key="1">
    <citation type="submission" date="2020-02" db="EMBL/GenBank/DDBJ databases">
        <title>Ideonella bacterium strain TBM-1.</title>
        <authorList>
            <person name="Chen W.-M."/>
        </authorList>
    </citation>
    <scope>NUCLEOTIDE SEQUENCE [LARGE SCALE GENOMIC DNA]</scope>
    <source>
        <strain evidence="5 6">TBM-1</strain>
    </source>
</reference>
<feature type="domain" description="Response regulatory" evidence="4">
    <location>
        <begin position="13"/>
        <end position="126"/>
    </location>
</feature>
<feature type="modified residue" description="4-aspartylphosphate" evidence="2">
    <location>
        <position position="62"/>
    </location>
</feature>
<gene>
    <name evidence="5" type="ORF">G3A44_01910</name>
</gene>
<name>A0A7C9THV0_9BURK</name>
<dbReference type="Gene3D" id="1.10.10.10">
    <property type="entry name" value="Winged helix-like DNA-binding domain superfamily/Winged helix DNA-binding domain"/>
    <property type="match status" value="1"/>
</dbReference>
<dbReference type="PROSITE" id="PS50110">
    <property type="entry name" value="RESPONSE_REGULATORY"/>
    <property type="match status" value="1"/>
</dbReference>
<evidence type="ECO:0000313" key="5">
    <source>
        <dbReference type="EMBL" id="NDY89944.1"/>
    </source>
</evidence>
<evidence type="ECO:0000256" key="1">
    <source>
        <dbReference type="ARBA" id="ARBA00022553"/>
    </source>
</evidence>
<dbReference type="SMART" id="SM01012">
    <property type="entry name" value="ANTAR"/>
    <property type="match status" value="1"/>
</dbReference>
<feature type="region of interest" description="Disordered" evidence="3">
    <location>
        <begin position="136"/>
        <end position="168"/>
    </location>
</feature>
<evidence type="ECO:0000256" key="2">
    <source>
        <dbReference type="PROSITE-ProRule" id="PRU00169"/>
    </source>
</evidence>
<dbReference type="InterPro" id="IPR036388">
    <property type="entry name" value="WH-like_DNA-bd_sf"/>
</dbReference>
<evidence type="ECO:0000256" key="3">
    <source>
        <dbReference type="SAM" id="MobiDB-lite"/>
    </source>
</evidence>
<dbReference type="RefSeq" id="WP_163455782.1">
    <property type="nucleotide sequence ID" value="NZ_JAAGOH010000001.1"/>
</dbReference>
<evidence type="ECO:0000313" key="6">
    <source>
        <dbReference type="Proteomes" id="UP000484255"/>
    </source>
</evidence>
<dbReference type="GO" id="GO:0003723">
    <property type="term" value="F:RNA binding"/>
    <property type="evidence" value="ECO:0007669"/>
    <property type="project" value="InterPro"/>
</dbReference>
<dbReference type="InterPro" id="IPR005561">
    <property type="entry name" value="ANTAR"/>
</dbReference>
<keyword evidence="6" id="KW-1185">Reference proteome</keyword>
<dbReference type="EMBL" id="JAAGOH010000001">
    <property type="protein sequence ID" value="NDY89944.1"/>
    <property type="molecule type" value="Genomic_DNA"/>
</dbReference>
<dbReference type="PANTHER" id="PTHR44591">
    <property type="entry name" value="STRESS RESPONSE REGULATOR PROTEIN 1"/>
    <property type="match status" value="1"/>
</dbReference>
<keyword evidence="1 2" id="KW-0597">Phosphoprotein</keyword>
<dbReference type="GO" id="GO:0000160">
    <property type="term" value="P:phosphorelay signal transduction system"/>
    <property type="evidence" value="ECO:0007669"/>
    <property type="project" value="InterPro"/>
</dbReference>
<accession>A0A7C9THV0</accession>
<comment type="caution">
    <text evidence="5">The sequence shown here is derived from an EMBL/GenBank/DDBJ whole genome shotgun (WGS) entry which is preliminary data.</text>
</comment>
<dbReference type="Proteomes" id="UP000484255">
    <property type="component" value="Unassembled WGS sequence"/>
</dbReference>
<dbReference type="PIRSF" id="PIRSF036382">
    <property type="entry name" value="RR_antiterm"/>
    <property type="match status" value="1"/>
</dbReference>
<dbReference type="AlphaFoldDB" id="A0A7C9THV0"/>
<dbReference type="InterPro" id="IPR050595">
    <property type="entry name" value="Bact_response_regulator"/>
</dbReference>
<sequence>MTLHAAPSHPKGKVLVVDDDRLVLATVTHGLATAGFEVIDADNGDDAILLARAHRPDLALLDIRMEGLTGFDVAAYLREALGTPFMFLSAFADEETERRVRELGAVAYLIKPLDIAQIVPAVESALKAQKARHALGQPSGAPLAGLPPDGVNPPPPLPASVVTRAPEPALPPAGSVPAVAPAVRTVSWSPDPLTDPVPLAVGVLMHRYSLSRQDALERLRRTALADHRTVTQQAAALVDAVELLARPGGL</sequence>
<dbReference type="PANTHER" id="PTHR44591:SF23">
    <property type="entry name" value="CHEY SUBFAMILY"/>
    <property type="match status" value="1"/>
</dbReference>
<dbReference type="SUPFAM" id="SSF52172">
    <property type="entry name" value="CheY-like"/>
    <property type="match status" value="1"/>
</dbReference>
<dbReference type="InterPro" id="IPR001789">
    <property type="entry name" value="Sig_transdc_resp-reg_receiver"/>
</dbReference>
<dbReference type="Gene3D" id="3.40.50.2300">
    <property type="match status" value="1"/>
</dbReference>
<dbReference type="SMART" id="SM00448">
    <property type="entry name" value="REC"/>
    <property type="match status" value="1"/>
</dbReference>
<dbReference type="InterPro" id="IPR011006">
    <property type="entry name" value="CheY-like_superfamily"/>
</dbReference>
<organism evidence="5 6">
    <name type="scientific">Ideonella livida</name>
    <dbReference type="NCBI Taxonomy" id="2707176"/>
    <lineage>
        <taxon>Bacteria</taxon>
        <taxon>Pseudomonadati</taxon>
        <taxon>Pseudomonadota</taxon>
        <taxon>Betaproteobacteria</taxon>
        <taxon>Burkholderiales</taxon>
        <taxon>Sphaerotilaceae</taxon>
        <taxon>Ideonella</taxon>
    </lineage>
</organism>